<organism evidence="2 3">
    <name type="scientific">Arthrobacter stackebrandtii</name>
    <dbReference type="NCBI Taxonomy" id="272161"/>
    <lineage>
        <taxon>Bacteria</taxon>
        <taxon>Bacillati</taxon>
        <taxon>Actinomycetota</taxon>
        <taxon>Actinomycetes</taxon>
        <taxon>Micrococcales</taxon>
        <taxon>Micrococcaceae</taxon>
        <taxon>Arthrobacter</taxon>
    </lineage>
</organism>
<evidence type="ECO:0000256" key="1">
    <source>
        <dbReference type="SAM" id="Phobius"/>
    </source>
</evidence>
<feature type="transmembrane region" description="Helical" evidence="1">
    <location>
        <begin position="368"/>
        <end position="386"/>
    </location>
</feature>
<feature type="transmembrane region" description="Helical" evidence="1">
    <location>
        <begin position="226"/>
        <end position="243"/>
    </location>
</feature>
<dbReference type="RefSeq" id="WP_209680977.1">
    <property type="nucleotide sequence ID" value="NZ_JAGIOI010000001.1"/>
</dbReference>
<comment type="caution">
    <text evidence="2">The sequence shown here is derived from an EMBL/GenBank/DDBJ whole genome shotgun (WGS) entry which is preliminary data.</text>
</comment>
<feature type="transmembrane region" description="Helical" evidence="1">
    <location>
        <begin position="203"/>
        <end position="220"/>
    </location>
</feature>
<keyword evidence="1" id="KW-0472">Membrane</keyword>
<dbReference type="EMBL" id="JAGIOI010000001">
    <property type="protein sequence ID" value="MBP2413581.1"/>
    <property type="molecule type" value="Genomic_DNA"/>
</dbReference>
<keyword evidence="3" id="KW-1185">Reference proteome</keyword>
<feature type="transmembrane region" description="Helical" evidence="1">
    <location>
        <begin position="423"/>
        <end position="440"/>
    </location>
</feature>
<keyword evidence="1" id="KW-0812">Transmembrane</keyword>
<feature type="transmembrane region" description="Helical" evidence="1">
    <location>
        <begin position="398"/>
        <end position="417"/>
    </location>
</feature>
<feature type="transmembrane region" description="Helical" evidence="1">
    <location>
        <begin position="316"/>
        <end position="334"/>
    </location>
</feature>
<feature type="transmembrane region" description="Helical" evidence="1">
    <location>
        <begin position="171"/>
        <end position="191"/>
    </location>
</feature>
<sequence>MSPSLRNKYERLLRWYPKAWREEHGRFMLDTLEEHAGDRGIARPGVAEAWSIRAHGLGERATSRWAVVAAVVSLAAYVVATGILLTDVLQQPGAGAARIVLAIFAGPLALSFAVLILLRRRGQLSAPSALWLAAGAVPSWAVAALAAASWSVGFEEADAGTGQTWFGSSTLLFMLAAWVFGTASLLAPVASLAERKLPAPMRWLLSLPVAAVLSMVLGVAAAMGQMMGAVVAATALVLAVAASRPEQPKVAVAEARRTGPPRSVPRAAAARRSCATAGAMALVSLVAGLACAAFALTGSTWGPGASDSTHAMNLGLAAGALAAMPLVVSAALMLAPRFGKVMWISAALLGAGLVVASASQLSGAGSSLQWPLILLAAVLGSLAFALPVSGLLSIRPAVRLAIGIALGLAGFVPGIMVVSAAGFIAPVVAGVVVVMSARTLSRDRRWAHFQAVSPG</sequence>
<evidence type="ECO:0000313" key="3">
    <source>
        <dbReference type="Proteomes" id="UP000711614"/>
    </source>
</evidence>
<feature type="transmembrane region" description="Helical" evidence="1">
    <location>
        <begin position="97"/>
        <end position="118"/>
    </location>
</feature>
<keyword evidence="1" id="KW-1133">Transmembrane helix</keyword>
<feature type="transmembrane region" description="Helical" evidence="1">
    <location>
        <begin position="274"/>
        <end position="296"/>
    </location>
</feature>
<feature type="transmembrane region" description="Helical" evidence="1">
    <location>
        <begin position="341"/>
        <end position="362"/>
    </location>
</feature>
<reference evidence="2 3" key="1">
    <citation type="submission" date="2021-03" db="EMBL/GenBank/DDBJ databases">
        <title>Sequencing the genomes of 1000 actinobacteria strains.</title>
        <authorList>
            <person name="Klenk H.-P."/>
        </authorList>
    </citation>
    <scope>NUCLEOTIDE SEQUENCE [LARGE SCALE GENOMIC DNA]</scope>
    <source>
        <strain evidence="2 3">DSM 16005</strain>
    </source>
</reference>
<feature type="transmembrane region" description="Helical" evidence="1">
    <location>
        <begin position="130"/>
        <end position="151"/>
    </location>
</feature>
<protein>
    <submittedName>
        <fullName evidence="2">Cytochrome c-type biogenesis protein CcmF</fullName>
    </submittedName>
</protein>
<evidence type="ECO:0000313" key="2">
    <source>
        <dbReference type="EMBL" id="MBP2413581.1"/>
    </source>
</evidence>
<accession>A0ABS4YXP4</accession>
<name>A0ABS4YXP4_9MICC</name>
<gene>
    <name evidence="2" type="ORF">JOF48_002380</name>
</gene>
<proteinExistence type="predicted"/>
<feature type="transmembrane region" description="Helical" evidence="1">
    <location>
        <begin position="65"/>
        <end position="85"/>
    </location>
</feature>
<dbReference type="Proteomes" id="UP000711614">
    <property type="component" value="Unassembled WGS sequence"/>
</dbReference>